<evidence type="ECO:0000256" key="1">
    <source>
        <dbReference type="SAM" id="MobiDB-lite"/>
    </source>
</evidence>
<dbReference type="PROSITE" id="PS50181">
    <property type="entry name" value="FBOX"/>
    <property type="match status" value="1"/>
</dbReference>
<evidence type="ECO:0000259" key="2">
    <source>
        <dbReference type="PROSITE" id="PS50181"/>
    </source>
</evidence>
<feature type="region of interest" description="Disordered" evidence="1">
    <location>
        <begin position="365"/>
        <end position="392"/>
    </location>
</feature>
<dbReference type="Pfam" id="PF08268">
    <property type="entry name" value="FBA_3"/>
    <property type="match status" value="1"/>
</dbReference>
<dbReference type="InterPro" id="IPR050796">
    <property type="entry name" value="SCF_F-box_component"/>
</dbReference>
<keyword evidence="4" id="KW-1185">Reference proteome</keyword>
<sequence>MAKTLPSEIITKILTRLAVKDLLRYRGVSKPWCSLIDGPDFIKLHLDHSKRTNTNLNAVLFRDNNLAWVDLDALSPAVKLNHPIDDDRRVDVMGSCNGLLALSNSSNDIVFWNPSTKRYKKLPISNVNVNVSTSSARNLDFYGFGHDPVTDDYKLVKITFLAGNPFDSEVKVYSAKANSWKRINKAFPYFIDLKTQYGVYASNALHWFVAGKYPSHIPELVVAIDLVTGEYREIPLPEYDKADNSVFMFLDGLGGSLCLTCNYVKKTVSSYRVDIWVMKEYGVRDSWTKMFTVKPSKAIGTFLFVTPVAYLKSGEQVILNQECERFITYDLQRKKAKNLRISGLPERFRAQACVGSLVGLNGGWDGENESGKKKNTDKMQGNKKKDLNRKQR</sequence>
<dbReference type="SUPFAM" id="SSF81383">
    <property type="entry name" value="F-box domain"/>
    <property type="match status" value="1"/>
</dbReference>
<dbReference type="eggNOG" id="ENOG502QVMN">
    <property type="taxonomic scope" value="Eukaryota"/>
</dbReference>
<dbReference type="STRING" id="981085.W9QUQ9"/>
<organism evidence="3 4">
    <name type="scientific">Morus notabilis</name>
    <dbReference type="NCBI Taxonomy" id="981085"/>
    <lineage>
        <taxon>Eukaryota</taxon>
        <taxon>Viridiplantae</taxon>
        <taxon>Streptophyta</taxon>
        <taxon>Embryophyta</taxon>
        <taxon>Tracheophyta</taxon>
        <taxon>Spermatophyta</taxon>
        <taxon>Magnoliopsida</taxon>
        <taxon>eudicotyledons</taxon>
        <taxon>Gunneridae</taxon>
        <taxon>Pentapetalae</taxon>
        <taxon>rosids</taxon>
        <taxon>fabids</taxon>
        <taxon>Rosales</taxon>
        <taxon>Moraceae</taxon>
        <taxon>Moreae</taxon>
        <taxon>Morus</taxon>
    </lineage>
</organism>
<dbReference type="SMART" id="SM00256">
    <property type="entry name" value="FBOX"/>
    <property type="match status" value="1"/>
</dbReference>
<protein>
    <submittedName>
        <fullName evidence="3">F-box protein</fullName>
    </submittedName>
</protein>
<reference evidence="4" key="1">
    <citation type="submission" date="2013-01" db="EMBL/GenBank/DDBJ databases">
        <title>Draft Genome Sequence of a Mulberry Tree, Morus notabilis C.K. Schneid.</title>
        <authorList>
            <person name="He N."/>
            <person name="Zhao S."/>
        </authorList>
    </citation>
    <scope>NUCLEOTIDE SEQUENCE</scope>
</reference>
<proteinExistence type="predicted"/>
<dbReference type="OrthoDB" id="591557at2759"/>
<feature type="domain" description="F-box" evidence="2">
    <location>
        <begin position="1"/>
        <end position="44"/>
    </location>
</feature>
<dbReference type="KEGG" id="mnt:21396831"/>
<dbReference type="PANTHER" id="PTHR31672:SF13">
    <property type="entry name" value="F-BOX PROTEIN CPR30-LIKE"/>
    <property type="match status" value="1"/>
</dbReference>
<dbReference type="InterPro" id="IPR036047">
    <property type="entry name" value="F-box-like_dom_sf"/>
</dbReference>
<dbReference type="PANTHER" id="PTHR31672">
    <property type="entry name" value="BNACNNG10540D PROTEIN"/>
    <property type="match status" value="1"/>
</dbReference>
<accession>W9QUQ9</accession>
<gene>
    <name evidence="3" type="ORF">L484_013664</name>
</gene>
<dbReference type="EMBL" id="KE343797">
    <property type="protein sequence ID" value="EXB41587.1"/>
    <property type="molecule type" value="Genomic_DNA"/>
</dbReference>
<feature type="compositionally biased region" description="Basic and acidic residues" evidence="1">
    <location>
        <begin position="383"/>
        <end position="392"/>
    </location>
</feature>
<dbReference type="InterPro" id="IPR013187">
    <property type="entry name" value="F-box-assoc_dom_typ3"/>
</dbReference>
<dbReference type="InterPro" id="IPR001810">
    <property type="entry name" value="F-box_dom"/>
</dbReference>
<name>W9QUQ9_9ROSA</name>
<dbReference type="Gene3D" id="1.20.1280.50">
    <property type="match status" value="1"/>
</dbReference>
<evidence type="ECO:0000313" key="4">
    <source>
        <dbReference type="Proteomes" id="UP000030645"/>
    </source>
</evidence>
<dbReference type="AlphaFoldDB" id="W9QUQ9"/>
<evidence type="ECO:0000313" key="3">
    <source>
        <dbReference type="EMBL" id="EXB41587.1"/>
    </source>
</evidence>
<dbReference type="InterPro" id="IPR017451">
    <property type="entry name" value="F-box-assoc_interact_dom"/>
</dbReference>
<dbReference type="Proteomes" id="UP000030645">
    <property type="component" value="Unassembled WGS sequence"/>
</dbReference>
<dbReference type="Pfam" id="PF00646">
    <property type="entry name" value="F-box"/>
    <property type="match status" value="1"/>
</dbReference>
<dbReference type="NCBIfam" id="TIGR01640">
    <property type="entry name" value="F_box_assoc_1"/>
    <property type="match status" value="1"/>
</dbReference>